<reference evidence="2" key="3">
    <citation type="submission" date="2025-08" db="UniProtKB">
        <authorList>
            <consortium name="Ensembl"/>
        </authorList>
    </citation>
    <scope>IDENTIFICATION</scope>
    <source>
        <strain evidence="2">HNI</strain>
    </source>
</reference>
<evidence type="ECO:0000313" key="3">
    <source>
        <dbReference type="Proteomes" id="UP000265180"/>
    </source>
</evidence>
<reference evidence="2 3" key="2">
    <citation type="submission" date="2017-04" db="EMBL/GenBank/DDBJ databases">
        <title>CpG methylation of centromeres and impact of large insertions on vertebrate speciation.</title>
        <authorList>
            <person name="Ichikawa K."/>
            <person name="Yoshimura J."/>
            <person name="Morishita S."/>
        </authorList>
    </citation>
    <scope>NUCLEOTIDE SEQUENCE</scope>
    <source>
        <strain evidence="2 3">HNI</strain>
    </source>
</reference>
<reference evidence="2" key="4">
    <citation type="submission" date="2025-09" db="UniProtKB">
        <authorList>
            <consortium name="Ensembl"/>
        </authorList>
    </citation>
    <scope>IDENTIFICATION</scope>
    <source>
        <strain evidence="2">HNI</strain>
    </source>
</reference>
<protein>
    <recommendedName>
        <fullName evidence="1">Pyrin domain-containing protein</fullName>
    </recommendedName>
</protein>
<evidence type="ECO:0000259" key="1">
    <source>
        <dbReference type="Pfam" id="PF02758"/>
    </source>
</evidence>
<dbReference type="Gene3D" id="1.10.533.10">
    <property type="entry name" value="Death Domain, Fas"/>
    <property type="match status" value="1"/>
</dbReference>
<accession>A0A3P9M239</accession>
<dbReference type="Ensembl" id="ENSORLT00020000448.1">
    <property type="protein sequence ID" value="ENSORLP00020027009.1"/>
    <property type="gene ID" value="ENSORLG00020009775.1"/>
</dbReference>
<dbReference type="AlphaFoldDB" id="A0A3P9M239"/>
<dbReference type="Pfam" id="PF02758">
    <property type="entry name" value="PYRIN"/>
    <property type="match status" value="1"/>
</dbReference>
<dbReference type="Proteomes" id="UP000265180">
    <property type="component" value="Chromosome 20"/>
</dbReference>
<dbReference type="InterPro" id="IPR011029">
    <property type="entry name" value="DEATH-like_dom_sf"/>
</dbReference>
<dbReference type="SUPFAM" id="SSF47986">
    <property type="entry name" value="DEATH domain"/>
    <property type="match status" value="1"/>
</dbReference>
<proteinExistence type="predicted"/>
<evidence type="ECO:0000313" key="2">
    <source>
        <dbReference type="Ensembl" id="ENSORLP00020027009.1"/>
    </source>
</evidence>
<dbReference type="InterPro" id="IPR004020">
    <property type="entry name" value="DAPIN"/>
</dbReference>
<organism evidence="2 3">
    <name type="scientific">Oryzias latipes</name>
    <name type="common">Japanese rice fish</name>
    <name type="synonym">Japanese killifish</name>
    <dbReference type="NCBI Taxonomy" id="8090"/>
    <lineage>
        <taxon>Eukaryota</taxon>
        <taxon>Metazoa</taxon>
        <taxon>Chordata</taxon>
        <taxon>Craniata</taxon>
        <taxon>Vertebrata</taxon>
        <taxon>Euteleostomi</taxon>
        <taxon>Actinopterygii</taxon>
        <taxon>Neopterygii</taxon>
        <taxon>Teleostei</taxon>
        <taxon>Neoteleostei</taxon>
        <taxon>Acanthomorphata</taxon>
        <taxon>Ovalentaria</taxon>
        <taxon>Atherinomorphae</taxon>
        <taxon>Beloniformes</taxon>
        <taxon>Adrianichthyidae</taxon>
        <taxon>Oryziinae</taxon>
        <taxon>Oryzias</taxon>
    </lineage>
</organism>
<sequence>MGMSSGDTPLTFIAINENFIKFKWHVTNEGFLETFSIIPPFKLEDKSREETVTVMFQTYSVHTLKVTKIVLKQMCENDLVDKYLTDLPEIPGKSIKD</sequence>
<name>A0A3P9M239_ORYLA</name>
<feature type="domain" description="Pyrin" evidence="1">
    <location>
        <begin position="17"/>
        <end position="80"/>
    </location>
</feature>
<reference key="1">
    <citation type="journal article" date="2007" name="Nature">
        <title>The medaka draft genome and insights into vertebrate genome evolution.</title>
        <authorList>
            <person name="Kasahara M."/>
            <person name="Naruse K."/>
            <person name="Sasaki S."/>
            <person name="Nakatani Y."/>
            <person name="Qu W."/>
            <person name="Ahsan B."/>
            <person name="Yamada T."/>
            <person name="Nagayasu Y."/>
            <person name="Doi K."/>
            <person name="Kasai Y."/>
            <person name="Jindo T."/>
            <person name="Kobayashi D."/>
            <person name="Shimada A."/>
            <person name="Toyoda A."/>
            <person name="Kuroki Y."/>
            <person name="Fujiyama A."/>
            <person name="Sasaki T."/>
            <person name="Shimizu A."/>
            <person name="Asakawa S."/>
            <person name="Shimizu N."/>
            <person name="Hashimoto S."/>
            <person name="Yang J."/>
            <person name="Lee Y."/>
            <person name="Matsushima K."/>
            <person name="Sugano S."/>
            <person name="Sakaizumi M."/>
            <person name="Narita T."/>
            <person name="Ohishi K."/>
            <person name="Haga S."/>
            <person name="Ohta F."/>
            <person name="Nomoto H."/>
            <person name="Nogata K."/>
            <person name="Morishita T."/>
            <person name="Endo T."/>
            <person name="Shin-I T."/>
            <person name="Takeda H."/>
            <person name="Morishita S."/>
            <person name="Kohara Y."/>
        </authorList>
    </citation>
    <scope>NUCLEOTIDE SEQUENCE [LARGE SCALE GENOMIC DNA]</scope>
    <source>
        <strain>Hd-rR</strain>
    </source>
</reference>